<dbReference type="HOGENOM" id="CLU_3335132_0_0_6"/>
<protein>
    <submittedName>
        <fullName evidence="1">Uncharacterized protein</fullName>
    </submittedName>
</protein>
<dbReference type="Proteomes" id="UP000008084">
    <property type="component" value="Chromosome"/>
</dbReference>
<reference evidence="1 2" key="1">
    <citation type="journal article" date="2011" name="J. Bacteriol.">
        <title>Complete genome sequence of Yersinia enterocolitica subsp. palearctica serogroup O:3.</title>
        <authorList>
            <person name="Batzilla J."/>
            <person name="Hoper D."/>
            <person name="Antonenka U."/>
            <person name="Heesemann J."/>
            <person name="Rakin A."/>
        </authorList>
    </citation>
    <scope>NUCLEOTIDE SEQUENCE [LARGE SCALE GENOMIC DNA]</scope>
    <source>
        <strain evidence="2">DSM 13030 / CIP 106945 / Y11</strain>
    </source>
</reference>
<evidence type="ECO:0000313" key="2">
    <source>
        <dbReference type="Proteomes" id="UP000008084"/>
    </source>
</evidence>
<gene>
    <name evidence="1" type="ordered locus">Y11_42481</name>
</gene>
<proteinExistence type="predicted"/>
<dbReference type="PATRIC" id="fig|930944.6.peg.4226"/>
<name>A0A0H3NXP6_YERE1</name>
<dbReference type="AlphaFoldDB" id="A0A0H3NXP6"/>
<sequence length="38" mass="4601">MCREAEIDMVKSPVEWHFAQQFVTVQLYCELIYSVFIF</sequence>
<evidence type="ECO:0000313" key="1">
    <source>
        <dbReference type="EMBL" id="CBY28282.1"/>
    </source>
</evidence>
<dbReference type="EMBL" id="FR729477">
    <property type="protein sequence ID" value="CBY28282.1"/>
    <property type="molecule type" value="Genomic_DNA"/>
</dbReference>
<dbReference type="KEGG" id="yey:Y11_42481"/>
<accession>A0A0H3NXP6</accession>
<organism evidence="1 2">
    <name type="scientific">Yersinia enterocolitica subsp. palearctica serotype O:3 (strain DSM 13030 / CIP 106945 / Y11)</name>
    <dbReference type="NCBI Taxonomy" id="930944"/>
    <lineage>
        <taxon>Bacteria</taxon>
        <taxon>Pseudomonadati</taxon>
        <taxon>Pseudomonadota</taxon>
        <taxon>Gammaproteobacteria</taxon>
        <taxon>Enterobacterales</taxon>
        <taxon>Yersiniaceae</taxon>
        <taxon>Yersinia</taxon>
    </lineage>
</organism>